<protein>
    <submittedName>
        <fullName evidence="6">DNA polymerase III subunit alpha</fullName>
    </submittedName>
</protein>
<reference evidence="6" key="1">
    <citation type="submission" date="2020-04" db="EMBL/GenBank/DDBJ databases">
        <authorList>
            <person name="Chiriac C."/>
            <person name="Salcher M."/>
            <person name="Ghai R."/>
            <person name="Kavagutti S V."/>
        </authorList>
    </citation>
    <scope>NUCLEOTIDE SEQUENCE</scope>
</reference>
<dbReference type="InterPro" id="IPR036844">
    <property type="entry name" value="Hint_dom_sf"/>
</dbReference>
<keyword evidence="4" id="KW-0239">DNA-directed DNA polymerase</keyword>
<name>A0A6J5NSC2_9CAUD</name>
<accession>A0A6J5NSC2</accession>
<dbReference type="InterPro" id="IPR040982">
    <property type="entry name" value="DNA_pol3_finger"/>
</dbReference>
<keyword evidence="2" id="KW-0548">Nucleotidyltransferase</keyword>
<dbReference type="InterPro" id="IPR003587">
    <property type="entry name" value="Hint_dom_N"/>
</dbReference>
<dbReference type="GO" id="GO:0008408">
    <property type="term" value="F:3'-5' exonuclease activity"/>
    <property type="evidence" value="ECO:0007669"/>
    <property type="project" value="InterPro"/>
</dbReference>
<dbReference type="Pfam" id="PF17657">
    <property type="entry name" value="DNA_pol3_finger"/>
    <property type="match status" value="1"/>
</dbReference>
<sequence length="535" mass="61593">MFDNKKWLLDQIKENVIEDRIDQVDYDFMMYEINMLSDKDLELILAACVMKDNDNNRIKFPSNPHNSIILYITGCTDEFDFTKARSNMINGSAPDIDIDHDALDREKAIEWCVDYWGRDNVANIITHGTFKPKSLARSYYRITEGNMDDLDDLLKKIPPPKFGKESTLEEILDLNPEVKEDIRYNKFLDFAYKIEDMVSTYGIHAAGIIVSDFPIHDVIPLWKNGKADRITQFDKDECEELGLLKFDFLGIDALSVIKECAKLIKQQKDIDIEPYKIPDGDKETYKQMALGNLTGIFQMETSGMAKKLIAECKPESIEDLSAITALNRPGPLQAGFDVQYITNKKNNYAPPELPESLAEILKASYWTLLYQEQVMEICSSVAGFTPKEADDVRRAMGKKKHDVLNAYKEQFLNGAVSSNKLTQQYAEKLWDELVGFADYCLSGTTKIKTNFGFKTIKEIIYMLCNDYKVYAYDRDNNATLVTNYYRKGKKNVYRYTFDDNSYIDCTTDHKVLTTDLEMKEIDIVYSSKDNIYARE</sequence>
<dbReference type="Pfam" id="PF07733">
    <property type="entry name" value="DNA_pol3_alpha"/>
    <property type="match status" value="1"/>
</dbReference>
<dbReference type="GO" id="GO:0016539">
    <property type="term" value="P:intein-mediated protein splicing"/>
    <property type="evidence" value="ECO:0007669"/>
    <property type="project" value="InterPro"/>
</dbReference>
<proteinExistence type="predicted"/>
<evidence type="ECO:0000256" key="2">
    <source>
        <dbReference type="ARBA" id="ARBA00022695"/>
    </source>
</evidence>
<dbReference type="PROSITE" id="PS50817">
    <property type="entry name" value="INTEIN_N_TER"/>
    <property type="match status" value="1"/>
</dbReference>
<dbReference type="PANTHER" id="PTHR32294">
    <property type="entry name" value="DNA POLYMERASE III SUBUNIT ALPHA"/>
    <property type="match status" value="1"/>
</dbReference>
<dbReference type="GO" id="GO:0006260">
    <property type="term" value="P:DNA replication"/>
    <property type="evidence" value="ECO:0007669"/>
    <property type="project" value="UniProtKB-KW"/>
</dbReference>
<organism evidence="6">
    <name type="scientific">uncultured Caudovirales phage</name>
    <dbReference type="NCBI Taxonomy" id="2100421"/>
    <lineage>
        <taxon>Viruses</taxon>
        <taxon>Duplodnaviria</taxon>
        <taxon>Heunggongvirae</taxon>
        <taxon>Uroviricota</taxon>
        <taxon>Caudoviricetes</taxon>
        <taxon>Peduoviridae</taxon>
        <taxon>Maltschvirus</taxon>
        <taxon>Maltschvirus maltsch</taxon>
    </lineage>
</organism>
<dbReference type="CDD" id="cd00081">
    <property type="entry name" value="Hint"/>
    <property type="match status" value="1"/>
</dbReference>
<dbReference type="InterPro" id="IPR011708">
    <property type="entry name" value="DNA_pol3_alpha_NTPase_dom"/>
</dbReference>
<evidence type="ECO:0000313" key="6">
    <source>
        <dbReference type="EMBL" id="CAB4160191.1"/>
    </source>
</evidence>
<dbReference type="SUPFAM" id="SSF51294">
    <property type="entry name" value="Hedgehog/intein (Hint) domain"/>
    <property type="match status" value="1"/>
</dbReference>
<dbReference type="SMART" id="SM00306">
    <property type="entry name" value="HintN"/>
    <property type="match status" value="1"/>
</dbReference>
<dbReference type="NCBIfam" id="TIGR01445">
    <property type="entry name" value="intein_Nterm"/>
    <property type="match status" value="1"/>
</dbReference>
<evidence type="ECO:0000256" key="3">
    <source>
        <dbReference type="ARBA" id="ARBA00022705"/>
    </source>
</evidence>
<evidence type="ECO:0000259" key="5">
    <source>
        <dbReference type="SMART" id="SM00306"/>
    </source>
</evidence>
<dbReference type="EMBL" id="LR796696">
    <property type="protein sequence ID" value="CAB4160191.1"/>
    <property type="molecule type" value="Genomic_DNA"/>
</dbReference>
<keyword evidence="1" id="KW-0808">Transferase</keyword>
<evidence type="ECO:0000256" key="1">
    <source>
        <dbReference type="ARBA" id="ARBA00022679"/>
    </source>
</evidence>
<gene>
    <name evidence="6" type="ORF">UFOVP724_105</name>
</gene>
<dbReference type="GO" id="GO:0003887">
    <property type="term" value="F:DNA-directed DNA polymerase activity"/>
    <property type="evidence" value="ECO:0007669"/>
    <property type="project" value="UniProtKB-KW"/>
</dbReference>
<dbReference type="InterPro" id="IPR004805">
    <property type="entry name" value="DnaE2/DnaE/PolC"/>
</dbReference>
<dbReference type="InterPro" id="IPR006141">
    <property type="entry name" value="Intein_N"/>
</dbReference>
<feature type="domain" description="Hint" evidence="5">
    <location>
        <begin position="438"/>
        <end position="528"/>
    </location>
</feature>
<keyword evidence="3" id="KW-0235">DNA replication</keyword>
<dbReference type="Gene3D" id="2.170.16.10">
    <property type="entry name" value="Hedgehog/Intein (Hint) domain"/>
    <property type="match status" value="1"/>
</dbReference>
<evidence type="ECO:0000256" key="4">
    <source>
        <dbReference type="ARBA" id="ARBA00022932"/>
    </source>
</evidence>